<dbReference type="InterPro" id="IPR036770">
    <property type="entry name" value="Ankyrin_rpt-contain_sf"/>
</dbReference>
<dbReference type="SUPFAM" id="SSF48403">
    <property type="entry name" value="Ankyrin repeat"/>
    <property type="match status" value="1"/>
</dbReference>
<feature type="repeat" description="ANK" evidence="7">
    <location>
        <begin position="390"/>
        <end position="411"/>
    </location>
</feature>
<keyword evidence="5 7" id="KW-0040">ANK repeat</keyword>
<comment type="subcellular location">
    <subcellularLocation>
        <location evidence="1">Membrane</location>
        <topology evidence="1">Multi-pass membrane protein</topology>
    </subcellularLocation>
</comment>
<gene>
    <name evidence="12" type="primary">LOC109727082</name>
</gene>
<dbReference type="Pfam" id="PF00023">
    <property type="entry name" value="Ank"/>
    <property type="match status" value="1"/>
</dbReference>
<evidence type="ECO:0000256" key="2">
    <source>
        <dbReference type="ARBA" id="ARBA00022692"/>
    </source>
</evidence>
<keyword evidence="4 9" id="KW-1133">Transmembrane helix</keyword>
<evidence type="ECO:0000256" key="1">
    <source>
        <dbReference type="ARBA" id="ARBA00004141"/>
    </source>
</evidence>
<feature type="region of interest" description="Disordered" evidence="8">
    <location>
        <begin position="226"/>
        <end position="251"/>
    </location>
</feature>
<dbReference type="Proteomes" id="UP000515123">
    <property type="component" value="Linkage group 22"/>
</dbReference>
<dbReference type="RefSeq" id="XP_020112555.1">
    <property type="nucleotide sequence ID" value="XM_020256966.1"/>
</dbReference>
<feature type="repeat" description="ANK" evidence="7">
    <location>
        <begin position="168"/>
        <end position="200"/>
    </location>
</feature>
<protein>
    <submittedName>
        <fullName evidence="12">Protein ACCELERATED CELL DEATH 6-like isoform X1</fullName>
    </submittedName>
</protein>
<dbReference type="Gene3D" id="1.25.40.20">
    <property type="entry name" value="Ankyrin repeat-containing domain"/>
    <property type="match status" value="1"/>
</dbReference>
<dbReference type="Pfam" id="PF13962">
    <property type="entry name" value="PGG"/>
    <property type="match status" value="1"/>
</dbReference>
<feature type="transmembrane region" description="Helical" evidence="9">
    <location>
        <begin position="493"/>
        <end position="512"/>
    </location>
</feature>
<evidence type="ECO:0000256" key="9">
    <source>
        <dbReference type="SAM" id="Phobius"/>
    </source>
</evidence>
<feature type="repeat" description="ANK" evidence="7">
    <location>
        <begin position="202"/>
        <end position="224"/>
    </location>
</feature>
<evidence type="ECO:0000256" key="6">
    <source>
        <dbReference type="ARBA" id="ARBA00023136"/>
    </source>
</evidence>
<evidence type="ECO:0000256" key="7">
    <source>
        <dbReference type="PROSITE-ProRule" id="PRU00023"/>
    </source>
</evidence>
<reference evidence="11" key="1">
    <citation type="journal article" date="2015" name="Nat. Genet.">
        <title>The pineapple genome and the evolution of CAM photosynthesis.</title>
        <authorList>
            <person name="Ming R."/>
            <person name="VanBuren R."/>
            <person name="Wai C.M."/>
            <person name="Tang H."/>
            <person name="Schatz M.C."/>
            <person name="Bowers J.E."/>
            <person name="Lyons E."/>
            <person name="Wang M.L."/>
            <person name="Chen J."/>
            <person name="Biggers E."/>
            <person name="Zhang J."/>
            <person name="Huang L."/>
            <person name="Zhang L."/>
            <person name="Miao W."/>
            <person name="Zhang J."/>
            <person name="Ye Z."/>
            <person name="Miao C."/>
            <person name="Lin Z."/>
            <person name="Wang H."/>
            <person name="Zhou H."/>
            <person name="Yim W.C."/>
            <person name="Priest H.D."/>
            <person name="Zheng C."/>
            <person name="Woodhouse M."/>
            <person name="Edger P.P."/>
            <person name="Guyot R."/>
            <person name="Guo H.B."/>
            <person name="Guo H."/>
            <person name="Zheng G."/>
            <person name="Singh R."/>
            <person name="Sharma A."/>
            <person name="Min X."/>
            <person name="Zheng Y."/>
            <person name="Lee H."/>
            <person name="Gurtowski J."/>
            <person name="Sedlazeck F.J."/>
            <person name="Harkess A."/>
            <person name="McKain M.R."/>
            <person name="Liao Z."/>
            <person name="Fang J."/>
            <person name="Liu J."/>
            <person name="Zhang X."/>
            <person name="Zhang Q."/>
            <person name="Hu W."/>
            <person name="Qin Y."/>
            <person name="Wang K."/>
            <person name="Chen L.Y."/>
            <person name="Shirley N."/>
            <person name="Lin Y.R."/>
            <person name="Liu L.Y."/>
            <person name="Hernandez A.G."/>
            <person name="Wright C.L."/>
            <person name="Bulone V."/>
            <person name="Tuskan G.A."/>
            <person name="Heath K."/>
            <person name="Zee F."/>
            <person name="Moore P.H."/>
            <person name="Sunkar R."/>
            <person name="Leebens-Mack J.H."/>
            <person name="Mockler T."/>
            <person name="Bennetzen J.L."/>
            <person name="Freeling M."/>
            <person name="Sankoff D."/>
            <person name="Paterson A.H."/>
            <person name="Zhu X."/>
            <person name="Yang X."/>
            <person name="Smith J.A."/>
            <person name="Cushman J.C."/>
            <person name="Paull R.E."/>
            <person name="Yu Q."/>
        </authorList>
    </citation>
    <scope>NUCLEOTIDE SEQUENCE [LARGE SCALE GENOMIC DNA]</scope>
    <source>
        <strain evidence="11">cv. F153</strain>
    </source>
</reference>
<dbReference type="InterPro" id="IPR026961">
    <property type="entry name" value="PGG_dom"/>
</dbReference>
<keyword evidence="11" id="KW-1185">Reference proteome</keyword>
<dbReference type="PROSITE" id="PS50088">
    <property type="entry name" value="ANK_REPEAT"/>
    <property type="match status" value="3"/>
</dbReference>
<dbReference type="SMART" id="SM00248">
    <property type="entry name" value="ANK"/>
    <property type="match status" value="10"/>
</dbReference>
<keyword evidence="3" id="KW-0677">Repeat</keyword>
<evidence type="ECO:0000256" key="5">
    <source>
        <dbReference type="ARBA" id="ARBA00023043"/>
    </source>
</evidence>
<keyword evidence="6 9" id="KW-0472">Membrane</keyword>
<feature type="domain" description="PGG" evidence="10">
    <location>
        <begin position="484"/>
        <end position="597"/>
    </location>
</feature>
<feature type="transmembrane region" description="Helical" evidence="9">
    <location>
        <begin position="603"/>
        <end position="620"/>
    </location>
</feature>
<dbReference type="PANTHER" id="PTHR24186">
    <property type="entry name" value="PROTEIN PHOSPHATASE 1 REGULATORY SUBUNIT"/>
    <property type="match status" value="1"/>
</dbReference>
<sequence length="674" mass="73021">MAVAGEGDDISKAKGDRAMPGSEWELRMDNTLLMALKKGDARTVERFFSRAAVLSSEVADHALAINLPDADNNIVADGEAGRRTWRGVTEGRKTALHVVATFGHFELAKLICTRDSSFLRARNVAGETPLHCAARAGADQIVSLFISVARQQEDRSWLEAVLRATDREGKTALQAAAEEGHAAAARVLMSADPGLAAIDDGNGVSPLYAAVLSGSLEAVQILIESESPAEGGQQDGTTSASRVAPEASYAGPNGQTALHAAALRHPEIANKLLDWKPTLVEKVDDSGSTFLHYLAATPLEDAVRQLLERDTSTAYLSDCNGFFPIHVAASMGRRAVAIVLITHCNDMDELVDKEGRNFLHIAVQFDEPAIVEFVSRQPLLAKMMNGRDYKGNTPLHLAVKFKNQKIVSLLLGNRRVHHSIINKDGLAPIDLAITQREQGLAGAQGPEDWIIQCLQRTGAVFGPRRLDPLINQKANEPDLKKELKKYESTTQNLIIVSALIATVTFAAAFTMPGGYRADDHQNGGTPTLTRKYAFAAFIISDVLAFLCSIIATTWLMLAGSLATDPSRRVNLILRSGPLILIAVQSMIAAFALSVYVVLAPVSIVIAVVVCVLACPSLLLSDTELWQRLHLERTVKSRLGWSAMNRTRAIFRAVAAYLVVYVVIVVLSLFYFVKH</sequence>
<dbReference type="PROSITE" id="PS50297">
    <property type="entry name" value="ANK_REP_REGION"/>
    <property type="match status" value="2"/>
</dbReference>
<dbReference type="GeneID" id="109727082"/>
<dbReference type="Pfam" id="PF12796">
    <property type="entry name" value="Ank_2"/>
    <property type="match status" value="3"/>
</dbReference>
<dbReference type="PANTHER" id="PTHR24186:SF50">
    <property type="entry name" value="ANKYRIN REPEAT-CONTAINING PROTEIN ITN1-LIKE ISOFORM X1"/>
    <property type="match status" value="1"/>
</dbReference>
<evidence type="ECO:0000313" key="12">
    <source>
        <dbReference type="RefSeq" id="XP_020112555.1"/>
    </source>
</evidence>
<evidence type="ECO:0000256" key="4">
    <source>
        <dbReference type="ARBA" id="ARBA00022989"/>
    </source>
</evidence>
<feature type="transmembrane region" description="Helical" evidence="9">
    <location>
        <begin position="578"/>
        <end position="597"/>
    </location>
</feature>
<feature type="transmembrane region" description="Helical" evidence="9">
    <location>
        <begin position="653"/>
        <end position="672"/>
    </location>
</feature>
<reference evidence="12" key="2">
    <citation type="submission" date="2025-08" db="UniProtKB">
        <authorList>
            <consortium name="RefSeq"/>
        </authorList>
    </citation>
    <scope>IDENTIFICATION</scope>
    <source>
        <tissue evidence="12">Leaf</tissue>
    </source>
</reference>
<name>A0A6P5H3B9_ANACO</name>
<dbReference type="AlphaFoldDB" id="A0A6P5H3B9"/>
<proteinExistence type="predicted"/>
<accession>A0A6P5H3B9</accession>
<feature type="transmembrane region" description="Helical" evidence="9">
    <location>
        <begin position="532"/>
        <end position="557"/>
    </location>
</feature>
<dbReference type="InterPro" id="IPR002110">
    <property type="entry name" value="Ankyrin_rpt"/>
</dbReference>
<dbReference type="OrthoDB" id="1916412at2759"/>
<evidence type="ECO:0000256" key="3">
    <source>
        <dbReference type="ARBA" id="ARBA00022737"/>
    </source>
</evidence>
<evidence type="ECO:0000259" key="10">
    <source>
        <dbReference type="Pfam" id="PF13962"/>
    </source>
</evidence>
<evidence type="ECO:0000313" key="11">
    <source>
        <dbReference type="Proteomes" id="UP000515123"/>
    </source>
</evidence>
<organism evidence="11 12">
    <name type="scientific">Ananas comosus</name>
    <name type="common">Pineapple</name>
    <name type="synonym">Ananas ananas</name>
    <dbReference type="NCBI Taxonomy" id="4615"/>
    <lineage>
        <taxon>Eukaryota</taxon>
        <taxon>Viridiplantae</taxon>
        <taxon>Streptophyta</taxon>
        <taxon>Embryophyta</taxon>
        <taxon>Tracheophyta</taxon>
        <taxon>Spermatophyta</taxon>
        <taxon>Magnoliopsida</taxon>
        <taxon>Liliopsida</taxon>
        <taxon>Poales</taxon>
        <taxon>Bromeliaceae</taxon>
        <taxon>Bromelioideae</taxon>
        <taxon>Ananas</taxon>
    </lineage>
</organism>
<evidence type="ECO:0000256" key="8">
    <source>
        <dbReference type="SAM" id="MobiDB-lite"/>
    </source>
</evidence>
<keyword evidence="2 9" id="KW-0812">Transmembrane</keyword>
<dbReference type="GO" id="GO:0005886">
    <property type="term" value="C:plasma membrane"/>
    <property type="evidence" value="ECO:0007669"/>
    <property type="project" value="TreeGrafter"/>
</dbReference>